<proteinExistence type="predicted"/>
<accession>A0AAV4WNC8</accession>
<name>A0AAV4WNC8_CAEEX</name>
<gene>
    <name evidence="2" type="ORF">CEXT_681031</name>
</gene>
<organism evidence="2 3">
    <name type="scientific">Caerostris extrusa</name>
    <name type="common">Bark spider</name>
    <name type="synonym">Caerostris bankana</name>
    <dbReference type="NCBI Taxonomy" id="172846"/>
    <lineage>
        <taxon>Eukaryota</taxon>
        <taxon>Metazoa</taxon>
        <taxon>Ecdysozoa</taxon>
        <taxon>Arthropoda</taxon>
        <taxon>Chelicerata</taxon>
        <taxon>Arachnida</taxon>
        <taxon>Araneae</taxon>
        <taxon>Araneomorphae</taxon>
        <taxon>Entelegynae</taxon>
        <taxon>Araneoidea</taxon>
        <taxon>Araneidae</taxon>
        <taxon>Caerostris</taxon>
    </lineage>
</organism>
<sequence length="115" mass="12923">MRFEASAEVAVSNSEFFSNGVRSPQCTFFSGNGTSRHLSGNSYGPTIPGTNSGKSRRNRERKGLFAKKDETNLHEPEWSSIFISPFYFSFFSFLAILDAKVVGRTKLLPFLKEEK</sequence>
<protein>
    <submittedName>
        <fullName evidence="2">Uncharacterized protein</fullName>
    </submittedName>
</protein>
<evidence type="ECO:0000256" key="1">
    <source>
        <dbReference type="SAM" id="MobiDB-lite"/>
    </source>
</evidence>
<dbReference type="Proteomes" id="UP001054945">
    <property type="component" value="Unassembled WGS sequence"/>
</dbReference>
<reference evidence="2 3" key="1">
    <citation type="submission" date="2021-06" db="EMBL/GenBank/DDBJ databases">
        <title>Caerostris extrusa draft genome.</title>
        <authorList>
            <person name="Kono N."/>
            <person name="Arakawa K."/>
        </authorList>
    </citation>
    <scope>NUCLEOTIDE SEQUENCE [LARGE SCALE GENOMIC DNA]</scope>
</reference>
<evidence type="ECO:0000313" key="2">
    <source>
        <dbReference type="EMBL" id="GIY84077.1"/>
    </source>
</evidence>
<evidence type="ECO:0000313" key="3">
    <source>
        <dbReference type="Proteomes" id="UP001054945"/>
    </source>
</evidence>
<feature type="region of interest" description="Disordered" evidence="1">
    <location>
        <begin position="32"/>
        <end position="60"/>
    </location>
</feature>
<comment type="caution">
    <text evidence="2">The sequence shown here is derived from an EMBL/GenBank/DDBJ whole genome shotgun (WGS) entry which is preliminary data.</text>
</comment>
<feature type="compositionally biased region" description="Polar residues" evidence="1">
    <location>
        <begin position="32"/>
        <end position="53"/>
    </location>
</feature>
<dbReference type="EMBL" id="BPLR01016466">
    <property type="protein sequence ID" value="GIY84077.1"/>
    <property type="molecule type" value="Genomic_DNA"/>
</dbReference>
<keyword evidence="3" id="KW-1185">Reference proteome</keyword>
<dbReference type="AlphaFoldDB" id="A0AAV4WNC8"/>